<evidence type="ECO:0000313" key="1">
    <source>
        <dbReference type="EMBL" id="KAJ9662037.1"/>
    </source>
</evidence>
<proteinExistence type="predicted"/>
<comment type="caution">
    <text evidence="1">The sequence shown here is derived from an EMBL/GenBank/DDBJ whole genome shotgun (WGS) entry which is preliminary data.</text>
</comment>
<gene>
    <name evidence="1" type="ORF">H2198_001579</name>
</gene>
<reference evidence="1" key="1">
    <citation type="submission" date="2022-10" db="EMBL/GenBank/DDBJ databases">
        <title>Culturing micro-colonial fungi from biological soil crusts in the Mojave desert and describing Neophaeococcomyces mojavensis, and introducing the new genera and species Taxawa tesnikishii.</title>
        <authorList>
            <person name="Kurbessoian T."/>
            <person name="Stajich J.E."/>
        </authorList>
    </citation>
    <scope>NUCLEOTIDE SEQUENCE</scope>
    <source>
        <strain evidence="1">JES_112</strain>
    </source>
</reference>
<protein>
    <submittedName>
        <fullName evidence="1">Uncharacterized protein</fullName>
    </submittedName>
</protein>
<name>A0ACC3AH47_9EURO</name>
<accession>A0ACC3AH47</accession>
<dbReference type="Proteomes" id="UP001172386">
    <property type="component" value="Unassembled WGS sequence"/>
</dbReference>
<organism evidence="1 2">
    <name type="scientific">Neophaeococcomyces mojaviensis</name>
    <dbReference type="NCBI Taxonomy" id="3383035"/>
    <lineage>
        <taxon>Eukaryota</taxon>
        <taxon>Fungi</taxon>
        <taxon>Dikarya</taxon>
        <taxon>Ascomycota</taxon>
        <taxon>Pezizomycotina</taxon>
        <taxon>Eurotiomycetes</taxon>
        <taxon>Chaetothyriomycetidae</taxon>
        <taxon>Chaetothyriales</taxon>
        <taxon>Chaetothyriales incertae sedis</taxon>
        <taxon>Neophaeococcomyces</taxon>
    </lineage>
</organism>
<keyword evidence="2" id="KW-1185">Reference proteome</keyword>
<sequence length="158" mass="18132">MPTTKDVQIPSFYRFYFRWLDPAVCLWAVYMDFFTPDVVYNAFVPTTLAPRNPQHDFLLEQIGGALLMLAVLDIFMLRLTNDIKVWKTLQAAVFLYDWVCLYSIYSALRRQDRLRWDAFRLLEDGGSIGITVQAALVRAAFLLDVGLGRAKSAGEKRA</sequence>
<dbReference type="EMBL" id="JAPDRQ010000018">
    <property type="protein sequence ID" value="KAJ9662037.1"/>
    <property type="molecule type" value="Genomic_DNA"/>
</dbReference>
<evidence type="ECO:0000313" key="2">
    <source>
        <dbReference type="Proteomes" id="UP001172386"/>
    </source>
</evidence>